<proteinExistence type="predicted"/>
<gene>
    <name evidence="2" type="ORF">A3J11_01840</name>
</gene>
<name>A0A1F6F099_9BACT</name>
<protein>
    <submittedName>
        <fullName evidence="2">Uncharacterized protein</fullName>
    </submittedName>
</protein>
<keyword evidence="1" id="KW-0472">Membrane</keyword>
<accession>A0A1F6F099</accession>
<keyword evidence="1" id="KW-1133">Transmembrane helix</keyword>
<dbReference type="Proteomes" id="UP000178919">
    <property type="component" value="Unassembled WGS sequence"/>
</dbReference>
<sequence length="132" mass="14156">MATRSRSEIQKVQKGDAMNRKEQMKCAAWGAVVGAVLIMVIGFSWFGWTLDSTAKKMAAEQVNTAVIGVLTPQCVERFMNQPGAAAKLTELKAIQSWQRSEVIEKGGWATPAGAKSPNSEVARACAEKLAGS</sequence>
<dbReference type="AlphaFoldDB" id="A0A1F6F099"/>
<evidence type="ECO:0000256" key="1">
    <source>
        <dbReference type="SAM" id="Phobius"/>
    </source>
</evidence>
<dbReference type="EMBL" id="MFMJ01000020">
    <property type="protein sequence ID" value="OGG79289.1"/>
    <property type="molecule type" value="Genomic_DNA"/>
</dbReference>
<organism evidence="2 3">
    <name type="scientific">Candidatus Kaiserbacteria bacterium RIFCSPLOWO2_02_FULL_55_12</name>
    <dbReference type="NCBI Taxonomy" id="1798522"/>
    <lineage>
        <taxon>Bacteria</taxon>
        <taxon>Candidatus Kaiseribacteriota</taxon>
    </lineage>
</organism>
<evidence type="ECO:0000313" key="3">
    <source>
        <dbReference type="Proteomes" id="UP000178919"/>
    </source>
</evidence>
<feature type="transmembrane region" description="Helical" evidence="1">
    <location>
        <begin position="26"/>
        <end position="48"/>
    </location>
</feature>
<comment type="caution">
    <text evidence="2">The sequence shown here is derived from an EMBL/GenBank/DDBJ whole genome shotgun (WGS) entry which is preliminary data.</text>
</comment>
<evidence type="ECO:0000313" key="2">
    <source>
        <dbReference type="EMBL" id="OGG79289.1"/>
    </source>
</evidence>
<keyword evidence="1" id="KW-0812">Transmembrane</keyword>
<reference evidence="2 3" key="1">
    <citation type="journal article" date="2016" name="Nat. Commun.">
        <title>Thousands of microbial genomes shed light on interconnected biogeochemical processes in an aquifer system.</title>
        <authorList>
            <person name="Anantharaman K."/>
            <person name="Brown C.T."/>
            <person name="Hug L.A."/>
            <person name="Sharon I."/>
            <person name="Castelle C.J."/>
            <person name="Probst A.J."/>
            <person name="Thomas B.C."/>
            <person name="Singh A."/>
            <person name="Wilkins M.J."/>
            <person name="Karaoz U."/>
            <person name="Brodie E.L."/>
            <person name="Williams K.H."/>
            <person name="Hubbard S.S."/>
            <person name="Banfield J.F."/>
        </authorList>
    </citation>
    <scope>NUCLEOTIDE SEQUENCE [LARGE SCALE GENOMIC DNA]</scope>
</reference>